<dbReference type="AlphaFoldDB" id="A0A975RL16"/>
<keyword evidence="1" id="KW-0732">Signal</keyword>
<dbReference type="RefSeq" id="WP_215620900.1">
    <property type="nucleotide sequence ID" value="NZ_CP076134.1"/>
</dbReference>
<reference evidence="2" key="1">
    <citation type="submission" date="2021-06" db="EMBL/GenBank/DDBJ databases">
        <title>Bradyrhizobium sp. S2-20-1 Genome sequencing.</title>
        <authorList>
            <person name="Jin L."/>
        </authorList>
    </citation>
    <scope>NUCLEOTIDE SEQUENCE</scope>
    <source>
        <strain evidence="2">S2-20-1</strain>
    </source>
</reference>
<organism evidence="2 3">
    <name type="scientific">Bradyrhizobium sediminis</name>
    <dbReference type="NCBI Taxonomy" id="2840469"/>
    <lineage>
        <taxon>Bacteria</taxon>
        <taxon>Pseudomonadati</taxon>
        <taxon>Pseudomonadota</taxon>
        <taxon>Alphaproteobacteria</taxon>
        <taxon>Hyphomicrobiales</taxon>
        <taxon>Nitrobacteraceae</taxon>
        <taxon>Bradyrhizobium</taxon>
    </lineage>
</organism>
<evidence type="ECO:0000313" key="2">
    <source>
        <dbReference type="EMBL" id="QWG12057.1"/>
    </source>
</evidence>
<evidence type="ECO:0000256" key="1">
    <source>
        <dbReference type="SAM" id="SignalP"/>
    </source>
</evidence>
<gene>
    <name evidence="2" type="ORF">KMZ29_20355</name>
</gene>
<dbReference type="EMBL" id="CP076134">
    <property type="protein sequence ID" value="QWG12057.1"/>
    <property type="molecule type" value="Genomic_DNA"/>
</dbReference>
<sequence>MIAPACARRLLVALSVLAIGLSPATAQEDERFMPRGGKTLFLELADTPRAAELREIAGISRTEAEWRSFLLERHKQLAEREVSELAAYLAVNLPLPEGAVQQAESSGDITSALPADGRELAWTQCQFCHSLFTSYLTQQRDVQGWRSTFLSPFHRGLKMTARQRETFARYSAINMPMKADDVPAALRY</sequence>
<accession>A0A975RL16</accession>
<feature type="chain" id="PRO_5037271409" description="Cytochrome c domain-containing protein" evidence="1">
    <location>
        <begin position="27"/>
        <end position="188"/>
    </location>
</feature>
<evidence type="ECO:0008006" key="4">
    <source>
        <dbReference type="Google" id="ProtNLM"/>
    </source>
</evidence>
<protein>
    <recommendedName>
        <fullName evidence="4">Cytochrome c domain-containing protein</fullName>
    </recommendedName>
</protein>
<name>A0A975RL16_9BRAD</name>
<evidence type="ECO:0000313" key="3">
    <source>
        <dbReference type="Proteomes" id="UP000680839"/>
    </source>
</evidence>
<dbReference type="Proteomes" id="UP000680839">
    <property type="component" value="Chromosome"/>
</dbReference>
<proteinExistence type="predicted"/>
<feature type="signal peptide" evidence="1">
    <location>
        <begin position="1"/>
        <end position="26"/>
    </location>
</feature>